<dbReference type="EMBL" id="RSDW01000001">
    <property type="protein sequence ID" value="RSL18881.1"/>
    <property type="molecule type" value="Genomic_DNA"/>
</dbReference>
<dbReference type="AlphaFoldDB" id="A0A428MPS1"/>
<organism evidence="2 3">
    <name type="scientific">Edaphobacter aggregans</name>
    <dbReference type="NCBI Taxonomy" id="570835"/>
    <lineage>
        <taxon>Bacteria</taxon>
        <taxon>Pseudomonadati</taxon>
        <taxon>Acidobacteriota</taxon>
        <taxon>Terriglobia</taxon>
        <taxon>Terriglobales</taxon>
        <taxon>Acidobacteriaceae</taxon>
        <taxon>Edaphobacter</taxon>
    </lineage>
</organism>
<keyword evidence="1" id="KW-1133">Transmembrane helix</keyword>
<reference evidence="2 3" key="1">
    <citation type="submission" date="2018-12" db="EMBL/GenBank/DDBJ databases">
        <title>Sequencing of bacterial isolates from soil warming experiment in Harvard Forest, Massachusetts, USA.</title>
        <authorList>
            <person name="Deangelis K."/>
        </authorList>
    </citation>
    <scope>NUCLEOTIDE SEQUENCE [LARGE SCALE GENOMIC DNA]</scope>
    <source>
        <strain evidence="2 3">EB153</strain>
    </source>
</reference>
<evidence type="ECO:0000313" key="3">
    <source>
        <dbReference type="Proteomes" id="UP000269669"/>
    </source>
</evidence>
<protein>
    <submittedName>
        <fullName evidence="2">Uncharacterized protein</fullName>
    </submittedName>
</protein>
<evidence type="ECO:0000313" key="2">
    <source>
        <dbReference type="EMBL" id="RSL18881.1"/>
    </source>
</evidence>
<keyword evidence="3" id="KW-1185">Reference proteome</keyword>
<name>A0A428MPS1_9BACT</name>
<comment type="caution">
    <text evidence="2">The sequence shown here is derived from an EMBL/GenBank/DDBJ whole genome shotgun (WGS) entry which is preliminary data.</text>
</comment>
<sequence length="76" mass="8528">MELTNRFCGGQGTGVSMKQSFCLTFALEFFLGLTTFLLKMCKLKIEHVLLLRTGMESRRGTNCGVSLLTFCDQLQL</sequence>
<dbReference type="Proteomes" id="UP000269669">
    <property type="component" value="Unassembled WGS sequence"/>
</dbReference>
<feature type="transmembrane region" description="Helical" evidence="1">
    <location>
        <begin position="20"/>
        <end position="38"/>
    </location>
</feature>
<keyword evidence="1" id="KW-0812">Transmembrane</keyword>
<gene>
    <name evidence="2" type="ORF">EDE15_4487</name>
</gene>
<evidence type="ECO:0000256" key="1">
    <source>
        <dbReference type="SAM" id="Phobius"/>
    </source>
</evidence>
<proteinExistence type="predicted"/>
<accession>A0A428MPS1</accession>
<keyword evidence="1" id="KW-0472">Membrane</keyword>